<evidence type="ECO:0000256" key="3">
    <source>
        <dbReference type="ARBA" id="ARBA00020637"/>
    </source>
</evidence>
<evidence type="ECO:0000256" key="6">
    <source>
        <dbReference type="ARBA" id="ARBA00023163"/>
    </source>
</evidence>
<evidence type="ECO:0000256" key="5">
    <source>
        <dbReference type="ARBA" id="ARBA00023159"/>
    </source>
</evidence>
<evidence type="ECO:0000256" key="4">
    <source>
        <dbReference type="ARBA" id="ARBA00023015"/>
    </source>
</evidence>
<dbReference type="GO" id="GO:0051123">
    <property type="term" value="P:RNA polymerase II preinitiation complex assembly"/>
    <property type="evidence" value="ECO:0007669"/>
    <property type="project" value="EnsemblFungi"/>
</dbReference>
<dbReference type="FunCoup" id="H2AZR3">
    <property type="interactions" value="195"/>
</dbReference>
<feature type="region of interest" description="Disordered" evidence="10">
    <location>
        <begin position="1"/>
        <end position="24"/>
    </location>
</feature>
<evidence type="ECO:0000313" key="12">
    <source>
        <dbReference type="Proteomes" id="UP000005220"/>
    </source>
</evidence>
<keyword evidence="6 9" id="KW-0804">Transcription</keyword>
<proteinExistence type="inferred from homology"/>
<comment type="subcellular location">
    <subcellularLocation>
        <location evidence="1 9">Nucleus</location>
    </subcellularLocation>
</comment>
<dbReference type="GO" id="GO:0000978">
    <property type="term" value="F:RNA polymerase II cis-regulatory region sequence-specific DNA binding"/>
    <property type="evidence" value="ECO:0007669"/>
    <property type="project" value="EnsemblFungi"/>
</dbReference>
<dbReference type="EMBL" id="HE650829">
    <property type="protein sequence ID" value="CCF59863.1"/>
    <property type="molecule type" value="Genomic_DNA"/>
</dbReference>
<keyword evidence="12" id="KW-1185">Reference proteome</keyword>
<dbReference type="STRING" id="1071382.H2AZR3"/>
<evidence type="ECO:0000256" key="9">
    <source>
        <dbReference type="RuleBase" id="RU364144"/>
    </source>
</evidence>
<dbReference type="OrthoDB" id="5329317at2759"/>
<evidence type="ECO:0000256" key="7">
    <source>
        <dbReference type="ARBA" id="ARBA00023242"/>
    </source>
</evidence>
<dbReference type="GO" id="GO:0003714">
    <property type="term" value="F:transcription corepressor activity"/>
    <property type="evidence" value="ECO:0007669"/>
    <property type="project" value="EnsemblFungi"/>
</dbReference>
<dbReference type="Gene3D" id="1.20.58.1710">
    <property type="match status" value="1"/>
</dbReference>
<dbReference type="GeneID" id="13883499"/>
<gene>
    <name evidence="11" type="primary">KAFR0I00820</name>
    <name evidence="9" type="synonym">MED8</name>
    <name evidence="11" type="ORF">KAFR_0I00820</name>
</gene>
<evidence type="ECO:0000256" key="8">
    <source>
        <dbReference type="ARBA" id="ARBA00031261"/>
    </source>
</evidence>
<name>H2AZR3_KAZAF</name>
<keyword evidence="7 9" id="KW-0539">Nucleus</keyword>
<comment type="function">
    <text evidence="9">Component of the Mediator complex, a coactivator involved in the regulated transcription of nearly all RNA polymerase II-dependent genes. Mediator functions as a bridge to convey information from gene-specific regulatory proteins to the basal RNA polymerase II transcription machinery. Mediator is recruited to promoters by direct interactions with regulatory proteins and serves as a scaffold for the assembly of a functional preinitiation complex with RNA polymerase II and the general transcription factors.</text>
</comment>
<dbReference type="Gene3D" id="6.10.250.2610">
    <property type="match status" value="1"/>
</dbReference>
<dbReference type="GO" id="GO:0060261">
    <property type="term" value="P:positive regulation of transcription initiation by RNA polymerase II"/>
    <property type="evidence" value="ECO:0007669"/>
    <property type="project" value="EnsemblFungi"/>
</dbReference>
<dbReference type="PANTHER" id="PTHR13074:SF9">
    <property type="entry name" value="MEDIATOR OF RNA POLYMERASE II TRANSCRIPTION SUBUNIT 8"/>
    <property type="match status" value="1"/>
</dbReference>
<dbReference type="Pfam" id="PF10232">
    <property type="entry name" value="Med8"/>
    <property type="match status" value="1"/>
</dbReference>
<dbReference type="HOGENOM" id="CLU_108151_0_0_1"/>
<dbReference type="PANTHER" id="PTHR13074">
    <property type="entry name" value="MEDIATOR OF RNA POLYMERASE II TRANSCRIPTION SUBUNIT 8"/>
    <property type="match status" value="1"/>
</dbReference>
<dbReference type="AlphaFoldDB" id="H2AZR3"/>
<dbReference type="InParanoid" id="H2AZR3"/>
<evidence type="ECO:0000256" key="10">
    <source>
        <dbReference type="SAM" id="MobiDB-lite"/>
    </source>
</evidence>
<dbReference type="RefSeq" id="XP_003958998.1">
    <property type="nucleotide sequence ID" value="XM_003958949.1"/>
</dbReference>
<dbReference type="InterPro" id="IPR019364">
    <property type="entry name" value="Mediatior_Med8_fun/met"/>
</dbReference>
<reference evidence="11 12" key="1">
    <citation type="journal article" date="2011" name="Proc. Natl. Acad. Sci. U.S.A.">
        <title>Evolutionary erosion of yeast sex chromosomes by mating-type switching accidents.</title>
        <authorList>
            <person name="Gordon J.L."/>
            <person name="Armisen D."/>
            <person name="Proux-Wera E."/>
            <person name="Oheigeartaigh S.S."/>
            <person name="Byrne K.P."/>
            <person name="Wolfe K.H."/>
        </authorList>
    </citation>
    <scope>NUCLEOTIDE SEQUENCE [LARGE SCALE GENOMIC DNA]</scope>
    <source>
        <strain evidence="12">ATCC 22294 / BCRC 22015 / CBS 2517 / CECT 1963 / NBRC 1671 / NRRL Y-8276</strain>
    </source>
</reference>
<dbReference type="GO" id="GO:0016592">
    <property type="term" value="C:mediator complex"/>
    <property type="evidence" value="ECO:0007669"/>
    <property type="project" value="InterPro"/>
</dbReference>
<dbReference type="Proteomes" id="UP000005220">
    <property type="component" value="Chromosome 9"/>
</dbReference>
<protein>
    <recommendedName>
        <fullName evidence="3 9">Mediator of RNA polymerase II transcription subunit 8</fullName>
    </recommendedName>
    <alternativeName>
        <fullName evidence="8 9">Mediator complex subunit 8</fullName>
    </alternativeName>
</protein>
<evidence type="ECO:0000256" key="1">
    <source>
        <dbReference type="ARBA" id="ARBA00004123"/>
    </source>
</evidence>
<dbReference type="GO" id="GO:0017025">
    <property type="term" value="F:TBP-class protein binding"/>
    <property type="evidence" value="ECO:0007669"/>
    <property type="project" value="EnsemblFungi"/>
</dbReference>
<evidence type="ECO:0000313" key="11">
    <source>
        <dbReference type="EMBL" id="CCF59863.1"/>
    </source>
</evidence>
<dbReference type="eggNOG" id="ENOG502S8U1">
    <property type="taxonomic scope" value="Eukaryota"/>
</dbReference>
<comment type="similarity">
    <text evidence="2 9">Belongs to the Mediator complex subunit 8 family.</text>
</comment>
<keyword evidence="5 9" id="KW-0010">Activator</keyword>
<organism evidence="11 12">
    <name type="scientific">Kazachstania africana (strain ATCC 22294 / BCRC 22015 / CBS 2517 / CECT 1963 / NBRC 1671 / NRRL Y-8276)</name>
    <name type="common">Yeast</name>
    <name type="synonym">Kluyveromyces africanus</name>
    <dbReference type="NCBI Taxonomy" id="1071382"/>
    <lineage>
        <taxon>Eukaryota</taxon>
        <taxon>Fungi</taxon>
        <taxon>Dikarya</taxon>
        <taxon>Ascomycota</taxon>
        <taxon>Saccharomycotina</taxon>
        <taxon>Saccharomycetes</taxon>
        <taxon>Saccharomycetales</taxon>
        <taxon>Saccharomycetaceae</taxon>
        <taxon>Kazachstania</taxon>
    </lineage>
</organism>
<dbReference type="KEGG" id="kaf:KAFR_0I00820"/>
<keyword evidence="4 9" id="KW-0805">Transcription regulation</keyword>
<dbReference type="GO" id="GO:0070847">
    <property type="term" value="C:core mediator complex"/>
    <property type="evidence" value="ECO:0007669"/>
    <property type="project" value="EnsemblFungi"/>
</dbReference>
<evidence type="ECO:0000256" key="2">
    <source>
        <dbReference type="ARBA" id="ARBA00005716"/>
    </source>
</evidence>
<dbReference type="GO" id="GO:0000122">
    <property type="term" value="P:negative regulation of transcription by RNA polymerase II"/>
    <property type="evidence" value="ECO:0007669"/>
    <property type="project" value="EnsemblFungi"/>
</dbReference>
<sequence length="222" mass="25426">MSQDSINLPPRTAPHDGTKPDFSGVPSQALDAVRMRLAQLTHSLRKIKDELSKANLPQWYSLQSQLNVTLSQFSSVTSTLQHFQDTLDTTVVYPLTKFPTTSHENLLTTLLRKKYAPEIDEWIKSTKEASGLNAESITQQEIDRIHQNDKEITTWALEIFAKEFDDHNFKGFQTKRESTSDSDSEQIYVPSSSRYKPKTTFEVEDILNFTYKGEHKSLEVKK</sequence>
<accession>H2AZR3</accession>
<dbReference type="GO" id="GO:0032968">
    <property type="term" value="P:positive regulation of transcription elongation by RNA polymerase II"/>
    <property type="evidence" value="ECO:0007669"/>
    <property type="project" value="EnsemblFungi"/>
</dbReference>
<comment type="subunit">
    <text evidence="9">Component of the Mediator complex.</text>
</comment>